<name>A0A5Q2MWT9_9FIRM</name>
<keyword evidence="1" id="KW-0812">Transmembrane</keyword>
<protein>
    <submittedName>
        <fullName evidence="2">Type i phosphodiesterase/nucleotide pyrophosphatase, putative</fullName>
        <ecNumber evidence="2">3.1.4.1</ecNumber>
    </submittedName>
</protein>
<gene>
    <name evidence="2" type="ORF">FTV88_0782</name>
</gene>
<dbReference type="Gene3D" id="3.40.720.10">
    <property type="entry name" value="Alkaline Phosphatase, subunit A"/>
    <property type="match status" value="1"/>
</dbReference>
<keyword evidence="1" id="KW-0472">Membrane</keyword>
<accession>A0A5Q2MWT9</accession>
<dbReference type="Pfam" id="PF01663">
    <property type="entry name" value="Phosphodiest"/>
    <property type="match status" value="2"/>
</dbReference>
<dbReference type="OrthoDB" id="1956004at2"/>
<dbReference type="PANTHER" id="PTHR10151">
    <property type="entry name" value="ECTONUCLEOTIDE PYROPHOSPHATASE/PHOSPHODIESTERASE"/>
    <property type="match status" value="1"/>
</dbReference>
<dbReference type="PANTHER" id="PTHR10151:SF120">
    <property type="entry name" value="BIS(5'-ADENOSYL)-TRIPHOSPHATASE"/>
    <property type="match status" value="1"/>
</dbReference>
<dbReference type="InterPro" id="IPR017850">
    <property type="entry name" value="Alkaline_phosphatase_core_sf"/>
</dbReference>
<dbReference type="RefSeq" id="WP_153724438.1">
    <property type="nucleotide sequence ID" value="NZ_CP045875.1"/>
</dbReference>
<dbReference type="AlphaFoldDB" id="A0A5Q2MWT9"/>
<dbReference type="KEGG" id="hcv:FTV88_0782"/>
<evidence type="ECO:0000313" key="2">
    <source>
        <dbReference type="EMBL" id="QGG46958.1"/>
    </source>
</evidence>
<dbReference type="GO" id="GO:0004528">
    <property type="term" value="F:phosphodiesterase I activity"/>
    <property type="evidence" value="ECO:0007669"/>
    <property type="project" value="UniProtKB-EC"/>
</dbReference>
<dbReference type="EMBL" id="CP045875">
    <property type="protein sequence ID" value="QGG46958.1"/>
    <property type="molecule type" value="Genomic_DNA"/>
</dbReference>
<sequence length="400" mass="44491">MKSLSLIRIITICLILTLVKGSAAWSNEQIIQDRSVKPVQHVMIVVLSGISTDSLLKTYTPNFHDFAKVGVKLEEAIGVYPPSNPSALVSLSTGASPNRHGIIKSTQKAAVESIFHVMLGQGRSTMIVATDEEAIAPLLSGFHHKIIDSTKKDLDITEQAIDAWKHNKPFATLVLYTSPAEVGKKAGIDSPDYLKAITDADHQIGRWANFLKEEGIFEDVLWIITSDHALSYSHKENTKNAIDKELLLPLVVAGPKMKMNITLPPVRTIDIAPTIAHVTGVSKPAQSEGDVIWNAILPPPDSTAEAYYEQRVKDLSLQVLDLSKSAYRLAEDKLTIDGRVENLQKQKQEIEIFTAEKEDEIESLKRKVLYQRYLIGAIILIAILGFFVEYLILRKRFLMF</sequence>
<dbReference type="EC" id="3.1.4.1" evidence="2"/>
<proteinExistence type="predicted"/>
<organism evidence="2 3">
    <name type="scientific">Heliorestis convoluta</name>
    <dbReference type="NCBI Taxonomy" id="356322"/>
    <lineage>
        <taxon>Bacteria</taxon>
        <taxon>Bacillati</taxon>
        <taxon>Bacillota</taxon>
        <taxon>Clostridia</taxon>
        <taxon>Eubacteriales</taxon>
        <taxon>Heliobacteriaceae</taxon>
        <taxon>Heliorestis</taxon>
    </lineage>
</organism>
<reference evidence="3" key="1">
    <citation type="submission" date="2019-11" db="EMBL/GenBank/DDBJ databases">
        <title>Genome sequence of Heliorestis convoluta strain HH, an alkaliphilic and minimalistic phototrophic bacterium from a soda lake in Egypt.</title>
        <authorList>
            <person name="Dewey E.D."/>
            <person name="Stokes L.M."/>
            <person name="Burchell B.M."/>
            <person name="Shaffer K.N."/>
            <person name="Huntington A.M."/>
            <person name="Baker J.M."/>
            <person name="Nadendla S."/>
            <person name="Giglio M.G."/>
            <person name="Touchman J.W."/>
            <person name="Blankenship R.E."/>
            <person name="Madigan M.T."/>
            <person name="Sattley W.M."/>
        </authorList>
    </citation>
    <scope>NUCLEOTIDE SEQUENCE [LARGE SCALE GENOMIC DNA]</scope>
    <source>
        <strain evidence="3">HH</strain>
    </source>
</reference>
<dbReference type="Proteomes" id="UP000366051">
    <property type="component" value="Chromosome"/>
</dbReference>
<dbReference type="SUPFAM" id="SSF53649">
    <property type="entry name" value="Alkaline phosphatase-like"/>
    <property type="match status" value="1"/>
</dbReference>
<keyword evidence="3" id="KW-1185">Reference proteome</keyword>
<evidence type="ECO:0000256" key="1">
    <source>
        <dbReference type="SAM" id="Phobius"/>
    </source>
</evidence>
<dbReference type="InterPro" id="IPR002591">
    <property type="entry name" value="Phosphodiest/P_Trfase"/>
</dbReference>
<keyword evidence="2" id="KW-0378">Hydrolase</keyword>
<evidence type="ECO:0000313" key="3">
    <source>
        <dbReference type="Proteomes" id="UP000366051"/>
    </source>
</evidence>
<keyword evidence="1" id="KW-1133">Transmembrane helix</keyword>
<feature type="transmembrane region" description="Helical" evidence="1">
    <location>
        <begin position="373"/>
        <end position="393"/>
    </location>
</feature>